<organism evidence="2 3">
    <name type="scientific">Pseudomonas brassicacearum</name>
    <dbReference type="NCBI Taxonomy" id="930166"/>
    <lineage>
        <taxon>Bacteria</taxon>
        <taxon>Pseudomonadati</taxon>
        <taxon>Pseudomonadota</taxon>
        <taxon>Gammaproteobacteria</taxon>
        <taxon>Pseudomonadales</taxon>
        <taxon>Pseudomonadaceae</taxon>
        <taxon>Pseudomonas</taxon>
    </lineage>
</organism>
<sequence>MNRFAVACALGIVSGCASHPQPTYQPPALTVQLVFKQAPLENSVMRDGDIVSYQVHTPPVLANGLPSVVQLQTNCSAPDVKMLFLDRYFSTRPDSSHVHQQLTQDVPNVLAAELTQNPSFGEACVRVAPSDWRIVQRSEDQRWLMIDVNSVRTEGGISHFWGAIDEPVLLSDKSNMELYGQSRERYEVDCTRQTYRVLSTFKLGKTHQVALGEVLNNPAQHAFAQAGAAVRLLLNAACGSTEQRSTLPAYTSRLKSPQSFAPAPVPASVLKAINDLKLAPPARTLKRVVTRSSTYSGSGITLLLDTDPQSGQVRQRWKDAPVDRWTISFRGLLTLAQQSPLADNRRSLPTSGATDTVQLGFTGDWQKMPVGAALEIRAEKRERHTLDGERMFSERLLCTVERVFEASQVNQQLRGGAKEVSCRFDNDPATSRGSKYYYLEEYGYFFRAAYPSGATTLLEVEE</sequence>
<name>A0A423II20_9PSED</name>
<accession>A0A423II20</accession>
<dbReference type="InterPro" id="IPR031939">
    <property type="entry name" value="Adhesin_E-like"/>
</dbReference>
<dbReference type="Proteomes" id="UP000285636">
    <property type="component" value="Unassembled WGS sequence"/>
</dbReference>
<feature type="domain" description="Surface-adhesin protein E-like" evidence="1">
    <location>
        <begin position="132"/>
        <end position="238"/>
    </location>
</feature>
<dbReference type="RefSeq" id="WP_123432423.1">
    <property type="nucleotide sequence ID" value="NZ_MOBK01000001.1"/>
</dbReference>
<proteinExistence type="predicted"/>
<comment type="caution">
    <text evidence="2">The sequence shown here is derived from an EMBL/GenBank/DDBJ whole genome shotgun (WGS) entry which is preliminary data.</text>
</comment>
<dbReference type="AlphaFoldDB" id="A0A423II20"/>
<evidence type="ECO:0000259" key="1">
    <source>
        <dbReference type="Pfam" id="PF16747"/>
    </source>
</evidence>
<dbReference type="EMBL" id="MOBK01000001">
    <property type="protein sequence ID" value="RON25088.1"/>
    <property type="molecule type" value="Genomic_DNA"/>
</dbReference>
<protein>
    <recommendedName>
        <fullName evidence="1">Surface-adhesin protein E-like domain-containing protein</fullName>
    </recommendedName>
</protein>
<evidence type="ECO:0000313" key="3">
    <source>
        <dbReference type="Proteomes" id="UP000285636"/>
    </source>
</evidence>
<evidence type="ECO:0000313" key="2">
    <source>
        <dbReference type="EMBL" id="RON25088.1"/>
    </source>
</evidence>
<reference evidence="2 3" key="1">
    <citation type="submission" date="2016-10" db="EMBL/GenBank/DDBJ databases">
        <title>Comparative genome analysis of multiple Pseudomonas spp. focuses on biocontrol and plant growth promoting traits.</title>
        <authorList>
            <person name="Tao X.-Y."/>
            <person name="Taylor C.G."/>
        </authorList>
    </citation>
    <scope>NUCLEOTIDE SEQUENCE [LARGE SCALE GENOMIC DNA]</scope>
    <source>
        <strain evidence="2 3">38D7</strain>
    </source>
</reference>
<dbReference type="PROSITE" id="PS51257">
    <property type="entry name" value="PROKAR_LIPOPROTEIN"/>
    <property type="match status" value="1"/>
</dbReference>
<dbReference type="Pfam" id="PF16747">
    <property type="entry name" value="Adhesin_E"/>
    <property type="match status" value="1"/>
</dbReference>
<gene>
    <name evidence="2" type="ORF">BK660_05345</name>
</gene>